<organism evidence="1 2">
    <name type="scientific">Allokutzneria albata</name>
    <name type="common">Kibdelosporangium albatum</name>
    <dbReference type="NCBI Taxonomy" id="211114"/>
    <lineage>
        <taxon>Bacteria</taxon>
        <taxon>Bacillati</taxon>
        <taxon>Actinomycetota</taxon>
        <taxon>Actinomycetes</taxon>
        <taxon>Pseudonocardiales</taxon>
        <taxon>Pseudonocardiaceae</taxon>
        <taxon>Allokutzneria</taxon>
    </lineage>
</organism>
<gene>
    <name evidence="1" type="ORF">SAMN04489726_3502</name>
</gene>
<accession>A0A1G9WAZ6</accession>
<evidence type="ECO:0000313" key="2">
    <source>
        <dbReference type="Proteomes" id="UP000183376"/>
    </source>
</evidence>
<reference evidence="1 2" key="1">
    <citation type="submission" date="2016-10" db="EMBL/GenBank/DDBJ databases">
        <authorList>
            <person name="de Groot N.N."/>
        </authorList>
    </citation>
    <scope>NUCLEOTIDE SEQUENCE [LARGE SCALE GENOMIC DNA]</scope>
    <source>
        <strain evidence="1 2">DSM 44149</strain>
    </source>
</reference>
<dbReference type="InterPro" id="IPR008257">
    <property type="entry name" value="Pept_M19"/>
</dbReference>
<dbReference type="PANTHER" id="PTHR10443:SF12">
    <property type="entry name" value="DIPEPTIDASE"/>
    <property type="match status" value="1"/>
</dbReference>
<dbReference type="EMBL" id="LT629701">
    <property type="protein sequence ID" value="SDM81718.1"/>
    <property type="molecule type" value="Genomic_DNA"/>
</dbReference>
<dbReference type="GO" id="GO:0070573">
    <property type="term" value="F:metallodipeptidase activity"/>
    <property type="evidence" value="ECO:0007669"/>
    <property type="project" value="InterPro"/>
</dbReference>
<dbReference type="eggNOG" id="COG2355">
    <property type="taxonomic scope" value="Bacteria"/>
</dbReference>
<dbReference type="InterPro" id="IPR032466">
    <property type="entry name" value="Metal_Hydrolase"/>
</dbReference>
<dbReference type="PANTHER" id="PTHR10443">
    <property type="entry name" value="MICROSOMAL DIPEPTIDASE"/>
    <property type="match status" value="1"/>
</dbReference>
<dbReference type="PROSITE" id="PS51365">
    <property type="entry name" value="RENAL_DIPEPTIDASE_2"/>
    <property type="match status" value="1"/>
</dbReference>
<proteinExistence type="predicted"/>
<dbReference type="Pfam" id="PF01244">
    <property type="entry name" value="Peptidase_M19"/>
    <property type="match status" value="1"/>
</dbReference>
<dbReference type="STRING" id="211114.SAMN04489726_3502"/>
<protein>
    <submittedName>
        <fullName evidence="1">Membrane dipeptidase</fullName>
    </submittedName>
</protein>
<dbReference type="RefSeq" id="WP_197684042.1">
    <property type="nucleotide sequence ID" value="NZ_JOEF01000008.1"/>
</dbReference>
<dbReference type="GO" id="GO:0006508">
    <property type="term" value="P:proteolysis"/>
    <property type="evidence" value="ECO:0007669"/>
    <property type="project" value="InterPro"/>
</dbReference>
<dbReference type="InterPro" id="IPR000180">
    <property type="entry name" value="Dipep_AS"/>
</dbReference>
<dbReference type="SUPFAM" id="SSF51556">
    <property type="entry name" value="Metallo-dependent hydrolases"/>
    <property type="match status" value="1"/>
</dbReference>
<dbReference type="Proteomes" id="UP000183376">
    <property type="component" value="Chromosome I"/>
</dbReference>
<dbReference type="AlphaFoldDB" id="A0A1G9WAZ6"/>
<dbReference type="PROSITE" id="PS00869">
    <property type="entry name" value="RENAL_DIPEPTIDASE_1"/>
    <property type="match status" value="1"/>
</dbReference>
<evidence type="ECO:0000313" key="1">
    <source>
        <dbReference type="EMBL" id="SDM81718.1"/>
    </source>
</evidence>
<sequence length="329" mass="35135">MTALVIDVHTHGTRLLPQPFRALHRRVLARSWPENTTYADLAETPVRAVVAKAVGDPLVTRWHRPLSPWRAVRRQLAEIRADASAAGCRMVTSVAEIRASRETVVLLGIEGADVIGPDLSRLDDLYAQGVRVVGLVHYADNALGTICMSWDKTPASPDVRAGRRKPGLTALGAEAVAELNRRGMVIDLAHADRATILDVCSRTTAPVISSHTGARALQDFPRYLGDDEIRAIAGTGGLIGLWPYGDKGIGVSTVDEFVRHVAHLAEVAGVERLCFGTDMNGVSGLMSGYRGARDFAVLVEALRTAGLAEDEVSGVVGGNAARVLEQVCG</sequence>
<dbReference type="Gene3D" id="3.20.20.140">
    <property type="entry name" value="Metal-dependent hydrolases"/>
    <property type="match status" value="1"/>
</dbReference>
<name>A0A1G9WAZ6_ALLAB</name>
<keyword evidence="2" id="KW-1185">Reference proteome</keyword>